<dbReference type="PANTHER" id="PTHR46401">
    <property type="entry name" value="GLYCOSYLTRANSFERASE WBBK-RELATED"/>
    <property type="match status" value="1"/>
</dbReference>
<evidence type="ECO:0000259" key="2">
    <source>
        <dbReference type="Pfam" id="PF13439"/>
    </source>
</evidence>
<keyword evidence="1 3" id="KW-0808">Transferase</keyword>
<dbReference type="Gene3D" id="3.40.50.2000">
    <property type="entry name" value="Glycogen Phosphorylase B"/>
    <property type="match status" value="2"/>
</dbReference>
<accession>A0A6C0GTD0</accession>
<dbReference type="Pfam" id="PF13692">
    <property type="entry name" value="Glyco_trans_1_4"/>
    <property type="match status" value="1"/>
</dbReference>
<gene>
    <name evidence="3" type="ORF">GXP67_30610</name>
</gene>
<dbReference type="InterPro" id="IPR028098">
    <property type="entry name" value="Glyco_trans_4-like_N"/>
</dbReference>
<dbReference type="EMBL" id="CP048222">
    <property type="protein sequence ID" value="QHT70692.1"/>
    <property type="molecule type" value="Genomic_DNA"/>
</dbReference>
<dbReference type="GO" id="GO:0009103">
    <property type="term" value="P:lipopolysaccharide biosynthetic process"/>
    <property type="evidence" value="ECO:0007669"/>
    <property type="project" value="TreeGrafter"/>
</dbReference>
<dbReference type="SUPFAM" id="SSF53756">
    <property type="entry name" value="UDP-Glycosyltransferase/glycogen phosphorylase"/>
    <property type="match status" value="1"/>
</dbReference>
<evidence type="ECO:0000256" key="1">
    <source>
        <dbReference type="ARBA" id="ARBA00022679"/>
    </source>
</evidence>
<dbReference type="Proteomes" id="UP000480178">
    <property type="component" value="Chromosome"/>
</dbReference>
<reference evidence="3 4" key="1">
    <citation type="submission" date="2020-01" db="EMBL/GenBank/DDBJ databases">
        <authorList>
            <person name="Kim M.K."/>
        </authorList>
    </citation>
    <scope>NUCLEOTIDE SEQUENCE [LARGE SCALE GENOMIC DNA]</scope>
    <source>
        <strain evidence="3 4">172606-1</strain>
    </source>
</reference>
<dbReference type="AlphaFoldDB" id="A0A6C0GTD0"/>
<dbReference type="RefSeq" id="WP_162446667.1">
    <property type="nucleotide sequence ID" value="NZ_CP048222.1"/>
</dbReference>
<dbReference type="GO" id="GO:0016757">
    <property type="term" value="F:glycosyltransferase activity"/>
    <property type="evidence" value="ECO:0007669"/>
    <property type="project" value="UniProtKB-ARBA"/>
</dbReference>
<protein>
    <submittedName>
        <fullName evidence="3">Glycosyltransferase family 4 protein</fullName>
    </submittedName>
</protein>
<keyword evidence="4" id="KW-1185">Reference proteome</keyword>
<evidence type="ECO:0000313" key="3">
    <source>
        <dbReference type="EMBL" id="QHT70692.1"/>
    </source>
</evidence>
<feature type="domain" description="Glycosyltransferase subfamily 4-like N-terminal" evidence="2">
    <location>
        <begin position="83"/>
        <end position="154"/>
    </location>
</feature>
<evidence type="ECO:0000313" key="4">
    <source>
        <dbReference type="Proteomes" id="UP000480178"/>
    </source>
</evidence>
<dbReference type="CDD" id="cd03801">
    <property type="entry name" value="GT4_PimA-like"/>
    <property type="match status" value="1"/>
</dbReference>
<dbReference type="KEGG" id="rhoz:GXP67_30610"/>
<dbReference type="PANTHER" id="PTHR46401:SF2">
    <property type="entry name" value="GLYCOSYLTRANSFERASE WBBK-RELATED"/>
    <property type="match status" value="1"/>
</dbReference>
<organism evidence="3 4">
    <name type="scientific">Rhodocytophaga rosea</name>
    <dbReference type="NCBI Taxonomy" id="2704465"/>
    <lineage>
        <taxon>Bacteria</taxon>
        <taxon>Pseudomonadati</taxon>
        <taxon>Bacteroidota</taxon>
        <taxon>Cytophagia</taxon>
        <taxon>Cytophagales</taxon>
        <taxon>Rhodocytophagaceae</taxon>
        <taxon>Rhodocytophaga</taxon>
    </lineage>
</organism>
<proteinExistence type="predicted"/>
<dbReference type="Pfam" id="PF13439">
    <property type="entry name" value="Glyco_transf_4"/>
    <property type="match status" value="1"/>
</dbReference>
<sequence length="351" mass="40447">MVPVKKILVLPDAGPENPFQYQMIDFLRKSGFKVEKEVSRRFFATTAAVKKHQPDVVYYDWIQSFILGKTLPITLLKCMCFMLECLYLIHIQRIPIVHTLHNIHNHAGLWLNIEKVVYTWFLRRCSRIRVYTQETKDKVISIFGLNPERIKLVYDVPFHHYYPNEVSRTESRQHLHIPQASFVYIFLGMVKPYKGIEDLIAAFRKIASLNDILMLIGASDRPVYADSIKSLVADDSRIIFQNEFVAVPQVQYYFNAADAVVLPFKNIEHSSSVDLAMSFAKPIITLKTKFMHSLLQHQSTLLFDEPADLANKLQEAKNLNLADIGQINFTIADSSNYKDFALLFTDLQSGK</sequence>
<name>A0A6C0GTD0_9BACT</name>